<organism evidence="4 5">
    <name type="scientific">Listeria weihenstephanensis</name>
    <dbReference type="NCBI Taxonomy" id="1006155"/>
    <lineage>
        <taxon>Bacteria</taxon>
        <taxon>Bacillati</taxon>
        <taxon>Bacillota</taxon>
        <taxon>Bacilli</taxon>
        <taxon>Bacillales</taxon>
        <taxon>Listeriaceae</taxon>
        <taxon>Listeria</taxon>
    </lineage>
</organism>
<reference evidence="4 5" key="1">
    <citation type="submission" date="2020-03" db="EMBL/GenBank/DDBJ databases">
        <title>Soil Listeria distribution.</title>
        <authorList>
            <person name="Liao J."/>
            <person name="Wiedmann M."/>
        </authorList>
    </citation>
    <scope>NUCLEOTIDE SEQUENCE [LARGE SCALE GENOMIC DNA]</scope>
    <source>
        <strain evidence="4 5">FSL L7-1523</strain>
    </source>
</reference>
<dbReference type="InterPro" id="IPR025875">
    <property type="entry name" value="Leu-rich_rpt_4"/>
</dbReference>
<dbReference type="Proteomes" id="UP000564536">
    <property type="component" value="Unassembled WGS sequence"/>
</dbReference>
<dbReference type="EMBL" id="JAARRL010000050">
    <property type="protein sequence ID" value="MBC1502154.1"/>
    <property type="molecule type" value="Genomic_DNA"/>
</dbReference>
<sequence>MEKKKKWKKRALVVITVSCVAFTLDIPATMLPMASVPAAAEAMDNEVVIFTDENLEIAVRSTLESGAKPITRGMMKQLNGLRIEEGWGISNLEGLQYATNLRTLSASGGSGCDIQDITPLANLTKLDFLYLAGNAHLSDISTLSTLTALKTFRGNECAIQQVPDLTALKNLEILELHRNQIQNAEFVTTLSPSIRDLTLSYNEI</sequence>
<name>A0A841ZAG8_9LIST</name>
<feature type="signal peptide" evidence="3">
    <location>
        <begin position="1"/>
        <end position="23"/>
    </location>
</feature>
<dbReference type="InterPro" id="IPR001611">
    <property type="entry name" value="Leu-rich_rpt"/>
</dbReference>
<dbReference type="Gene3D" id="3.80.10.10">
    <property type="entry name" value="Ribonuclease Inhibitor"/>
    <property type="match status" value="1"/>
</dbReference>
<keyword evidence="2" id="KW-0677">Repeat</keyword>
<dbReference type="Pfam" id="PF12799">
    <property type="entry name" value="LRR_4"/>
    <property type="match status" value="1"/>
</dbReference>
<keyword evidence="3" id="KW-0732">Signal</keyword>
<evidence type="ECO:0000256" key="1">
    <source>
        <dbReference type="ARBA" id="ARBA00022614"/>
    </source>
</evidence>
<feature type="chain" id="PRO_5038402936" evidence="3">
    <location>
        <begin position="24"/>
        <end position="204"/>
    </location>
</feature>
<proteinExistence type="predicted"/>
<dbReference type="InterPro" id="IPR032675">
    <property type="entry name" value="LRR_dom_sf"/>
</dbReference>
<evidence type="ECO:0000313" key="4">
    <source>
        <dbReference type="EMBL" id="MBC1502154.1"/>
    </source>
</evidence>
<gene>
    <name evidence="4" type="ORF">HB943_16250</name>
</gene>
<dbReference type="RefSeq" id="WP_185427685.1">
    <property type="nucleotide sequence ID" value="NZ_JAARRL010000050.1"/>
</dbReference>
<keyword evidence="1" id="KW-0433">Leucine-rich repeat</keyword>
<evidence type="ECO:0000313" key="5">
    <source>
        <dbReference type="Proteomes" id="UP000564536"/>
    </source>
</evidence>
<dbReference type="PANTHER" id="PTHR46652:SF3">
    <property type="entry name" value="LEUCINE-RICH REPEAT-CONTAINING PROTEIN 9"/>
    <property type="match status" value="1"/>
</dbReference>
<dbReference type="AlphaFoldDB" id="A0A841ZAG8"/>
<protein>
    <submittedName>
        <fullName evidence="4">Leucine-rich repeat domain-containing protein</fullName>
    </submittedName>
</protein>
<dbReference type="InterPro" id="IPR050836">
    <property type="entry name" value="SDS22/Internalin_LRR"/>
</dbReference>
<dbReference type="SUPFAM" id="SSF52058">
    <property type="entry name" value="L domain-like"/>
    <property type="match status" value="1"/>
</dbReference>
<feature type="non-terminal residue" evidence="4">
    <location>
        <position position="204"/>
    </location>
</feature>
<evidence type="ECO:0000256" key="2">
    <source>
        <dbReference type="ARBA" id="ARBA00022737"/>
    </source>
</evidence>
<accession>A0A841ZAG8</accession>
<dbReference type="PANTHER" id="PTHR46652">
    <property type="entry name" value="LEUCINE-RICH REPEAT AND IQ DOMAIN-CONTAINING PROTEIN 1-RELATED"/>
    <property type="match status" value="1"/>
</dbReference>
<comment type="caution">
    <text evidence="4">The sequence shown here is derived from an EMBL/GenBank/DDBJ whole genome shotgun (WGS) entry which is preliminary data.</text>
</comment>
<dbReference type="PROSITE" id="PS51450">
    <property type="entry name" value="LRR"/>
    <property type="match status" value="1"/>
</dbReference>
<evidence type="ECO:0000256" key="3">
    <source>
        <dbReference type="SAM" id="SignalP"/>
    </source>
</evidence>